<evidence type="ECO:0000313" key="1">
    <source>
        <dbReference type="EMBL" id="PSK88852.1"/>
    </source>
</evidence>
<name>A0A2P8CV68_9BACT</name>
<dbReference type="EMBL" id="PYGD01000014">
    <property type="protein sequence ID" value="PSK88852.1"/>
    <property type="molecule type" value="Genomic_DNA"/>
</dbReference>
<proteinExistence type="predicted"/>
<keyword evidence="2" id="KW-1185">Reference proteome</keyword>
<comment type="caution">
    <text evidence="1">The sequence shown here is derived from an EMBL/GenBank/DDBJ whole genome shotgun (WGS) entry which is preliminary data.</text>
</comment>
<sequence length="96" mass="11019">MRFNKFMAGVVSGVVLGLLVAPQKGKETRQKVKETAEAWKSRLVHLFGKGENELDELQHILENETTDLSEDVRQKLLKLVEENRKTYQHARLESLS</sequence>
<dbReference type="Proteomes" id="UP000240572">
    <property type="component" value="Unassembled WGS sequence"/>
</dbReference>
<evidence type="ECO:0000313" key="2">
    <source>
        <dbReference type="Proteomes" id="UP000240572"/>
    </source>
</evidence>
<accession>A0A2P8CV68</accession>
<dbReference type="InterPro" id="IPR052928">
    <property type="entry name" value="Desiccation-related_membrane"/>
</dbReference>
<dbReference type="AlphaFoldDB" id="A0A2P8CV68"/>
<gene>
    <name evidence="1" type="ORF">B0I18_11464</name>
</gene>
<dbReference type="PANTHER" id="PTHR35792">
    <property type="entry name" value="GENERAL STRESS PROTEIN"/>
    <property type="match status" value="1"/>
</dbReference>
<organism evidence="1 2">
    <name type="scientific">Taibaiella chishuiensis</name>
    <dbReference type="NCBI Taxonomy" id="1434707"/>
    <lineage>
        <taxon>Bacteria</taxon>
        <taxon>Pseudomonadati</taxon>
        <taxon>Bacteroidota</taxon>
        <taxon>Chitinophagia</taxon>
        <taxon>Chitinophagales</taxon>
        <taxon>Chitinophagaceae</taxon>
        <taxon>Taibaiella</taxon>
    </lineage>
</organism>
<dbReference type="OrthoDB" id="675928at2"/>
<dbReference type="InterPro" id="IPR024623">
    <property type="entry name" value="YtxH"/>
</dbReference>
<dbReference type="RefSeq" id="WP_106525210.1">
    <property type="nucleotide sequence ID" value="NZ_PYGD01000014.1"/>
</dbReference>
<dbReference type="PANTHER" id="PTHR35792:SF2">
    <property type="entry name" value="GENERAL STRESS PROTEIN"/>
    <property type="match status" value="1"/>
</dbReference>
<reference evidence="1 2" key="1">
    <citation type="submission" date="2018-03" db="EMBL/GenBank/DDBJ databases">
        <title>Genomic Encyclopedia of Type Strains, Phase III (KMG-III): the genomes of soil and plant-associated and newly described type strains.</title>
        <authorList>
            <person name="Whitman W."/>
        </authorList>
    </citation>
    <scope>NUCLEOTIDE SEQUENCE [LARGE SCALE GENOMIC DNA]</scope>
    <source>
        <strain evidence="1 2">CGMCC 1.12700</strain>
    </source>
</reference>
<protein>
    <submittedName>
        <fullName evidence="1">Gas vesicle protein</fullName>
    </submittedName>
</protein>
<dbReference type="Pfam" id="PF12732">
    <property type="entry name" value="YtxH"/>
    <property type="match status" value="1"/>
</dbReference>